<dbReference type="AlphaFoldDB" id="U1MNQ9"/>
<dbReference type="STRING" id="1238424.J07HQW1_01533"/>
<evidence type="ECO:0000313" key="2">
    <source>
        <dbReference type="Proteomes" id="UP000030649"/>
    </source>
</evidence>
<name>U1MNQ9_9EURY</name>
<organism evidence="1 2">
    <name type="scientific">Haloquadratum walsbyi J07HQW1</name>
    <dbReference type="NCBI Taxonomy" id="1238424"/>
    <lineage>
        <taxon>Archaea</taxon>
        <taxon>Methanobacteriati</taxon>
        <taxon>Methanobacteriota</taxon>
        <taxon>Stenosarchaea group</taxon>
        <taxon>Halobacteria</taxon>
        <taxon>Halobacteriales</taxon>
        <taxon>Haloferacaceae</taxon>
        <taxon>Haloquadratum</taxon>
    </lineage>
</organism>
<protein>
    <submittedName>
        <fullName evidence="1">Uncharacterized protein</fullName>
    </submittedName>
</protein>
<reference evidence="1 2" key="1">
    <citation type="journal article" date="2013" name="PLoS ONE">
        <title>Assembly-driven community genomics of a hypersaline microbial ecosystem.</title>
        <authorList>
            <person name="Podell S."/>
            <person name="Ugalde J.A."/>
            <person name="Narasingarao P."/>
            <person name="Banfield J.F."/>
            <person name="Heidelberg K.B."/>
            <person name="Allen E.E."/>
        </authorList>
    </citation>
    <scope>NUCLEOTIDE SEQUENCE [LARGE SCALE GENOMIC DNA]</scope>
    <source>
        <strain evidence="2">J07HQW1</strain>
    </source>
</reference>
<dbReference type="EMBL" id="KE356560">
    <property type="protein sequence ID" value="ERG91499.1"/>
    <property type="molecule type" value="Genomic_DNA"/>
</dbReference>
<proteinExistence type="predicted"/>
<gene>
    <name evidence="1" type="ORF">J07HQW1_01533</name>
</gene>
<dbReference type="Proteomes" id="UP000030649">
    <property type="component" value="Unassembled WGS sequence"/>
</dbReference>
<accession>U1MNQ9</accession>
<evidence type="ECO:0000313" key="1">
    <source>
        <dbReference type="EMBL" id="ERG91499.1"/>
    </source>
</evidence>
<sequence>MNNYMTVDITYPLSYERQQLPIIVYTNRFNIAQIDIEISLSVNTATSVLHAKSQSYHIIYILNGVMTHTTS</sequence>
<dbReference type="HOGENOM" id="CLU_2730286_0_0_2"/>